<reference evidence="2 3" key="1">
    <citation type="submission" date="2019-12" db="EMBL/GenBank/DDBJ databases">
        <authorList>
            <person name="Sun J.-Q."/>
        </authorList>
    </citation>
    <scope>NUCLEOTIDE SEQUENCE [LARGE SCALE GENOMIC DNA]</scope>
    <source>
        <strain evidence="2 3">JCM 17928</strain>
    </source>
</reference>
<evidence type="ECO:0000256" key="1">
    <source>
        <dbReference type="SAM" id="Phobius"/>
    </source>
</evidence>
<organism evidence="2 3">
    <name type="scientific">Flavobacterium rakeshii</name>
    <dbReference type="NCBI Taxonomy" id="1038845"/>
    <lineage>
        <taxon>Bacteria</taxon>
        <taxon>Pseudomonadati</taxon>
        <taxon>Bacteroidota</taxon>
        <taxon>Flavobacteriia</taxon>
        <taxon>Flavobacteriales</taxon>
        <taxon>Flavobacteriaceae</taxon>
        <taxon>Flavobacterium</taxon>
    </lineage>
</organism>
<evidence type="ECO:0000313" key="2">
    <source>
        <dbReference type="EMBL" id="MUV04988.1"/>
    </source>
</evidence>
<name>A0A6N8HH47_9FLAO</name>
<protein>
    <submittedName>
        <fullName evidence="2">Uncharacterized protein</fullName>
    </submittedName>
</protein>
<accession>A0A6N8HH47</accession>
<keyword evidence="1" id="KW-1133">Transmembrane helix</keyword>
<keyword evidence="1" id="KW-0472">Membrane</keyword>
<dbReference type="EMBL" id="WOWP01000057">
    <property type="protein sequence ID" value="MUV04988.1"/>
    <property type="molecule type" value="Genomic_DNA"/>
</dbReference>
<dbReference type="Proteomes" id="UP000433945">
    <property type="component" value="Unassembled WGS sequence"/>
</dbReference>
<sequence>MSDNNDLKNGAAFTGVGAAVGTIGAAIAGTALAAPAAIGGGACLLIYGIVKLVKDNKK</sequence>
<feature type="transmembrane region" description="Helical" evidence="1">
    <location>
        <begin position="20"/>
        <end position="50"/>
    </location>
</feature>
<dbReference type="AlphaFoldDB" id="A0A6N8HH47"/>
<evidence type="ECO:0000313" key="3">
    <source>
        <dbReference type="Proteomes" id="UP000433945"/>
    </source>
</evidence>
<keyword evidence="1" id="KW-0812">Transmembrane</keyword>
<proteinExistence type="predicted"/>
<dbReference type="RefSeq" id="WP_157484280.1">
    <property type="nucleotide sequence ID" value="NZ_WOWP01000057.1"/>
</dbReference>
<comment type="caution">
    <text evidence="2">The sequence shown here is derived from an EMBL/GenBank/DDBJ whole genome shotgun (WGS) entry which is preliminary data.</text>
</comment>
<gene>
    <name evidence="2" type="ORF">GN157_14825</name>
</gene>
<keyword evidence="3" id="KW-1185">Reference proteome</keyword>